<evidence type="ECO:0000313" key="2">
    <source>
        <dbReference type="EMBL" id="RQG91131.1"/>
    </source>
</evidence>
<feature type="domain" description="Gfo/Idh/MocA-like oxidoreductase N-terminal" evidence="1">
    <location>
        <begin position="21"/>
        <end position="52"/>
    </location>
</feature>
<reference evidence="2 3" key="1">
    <citation type="submission" date="2018-10" db="EMBL/GenBank/DDBJ databases">
        <title>Natrarchaeobius chitinivorans gen. nov., sp. nov., and Natrarchaeobius haloalkaliphilus sp. nov., alkaliphilic, chitin-utilizing haloarchaea from hypersaline alkaline lakes.</title>
        <authorList>
            <person name="Sorokin D.Y."/>
            <person name="Elcheninov A.G."/>
            <person name="Kostrikina N.A."/>
            <person name="Bale N.J."/>
            <person name="Sinninghe Damste J.S."/>
            <person name="Khijniak T.V."/>
            <person name="Kublanov I.V."/>
            <person name="Toshchakov S.V."/>
        </authorList>
    </citation>
    <scope>NUCLEOTIDE SEQUENCE [LARGE SCALE GENOMIC DNA]</scope>
    <source>
        <strain evidence="2 3">AArcht-Sl</strain>
    </source>
</reference>
<dbReference type="Gene3D" id="3.40.50.720">
    <property type="entry name" value="NAD(P)-binding Rossmann-like Domain"/>
    <property type="match status" value="1"/>
</dbReference>
<dbReference type="AlphaFoldDB" id="A0A3N6M723"/>
<sequence length="102" mass="11831">MDSRAIVPFRCGSYNAHDSREGIYVATPNAFHKNCAIAAAERGKHVICEKPPEWRPVRRRRRTRHVPTRVPDRDDRVVHGSTLVRVTDRVREPFRNQSGCRE</sequence>
<accession>A0A3N6M723</accession>
<dbReference type="OrthoDB" id="25239at2157"/>
<evidence type="ECO:0000259" key="1">
    <source>
        <dbReference type="Pfam" id="PF01408"/>
    </source>
</evidence>
<gene>
    <name evidence="2" type="ORF">EA462_03805</name>
</gene>
<dbReference type="SUPFAM" id="SSF51735">
    <property type="entry name" value="NAD(P)-binding Rossmann-fold domains"/>
    <property type="match status" value="1"/>
</dbReference>
<dbReference type="InterPro" id="IPR036291">
    <property type="entry name" value="NAD(P)-bd_dom_sf"/>
</dbReference>
<dbReference type="Proteomes" id="UP000273828">
    <property type="component" value="Unassembled WGS sequence"/>
</dbReference>
<evidence type="ECO:0000313" key="3">
    <source>
        <dbReference type="Proteomes" id="UP000273828"/>
    </source>
</evidence>
<protein>
    <recommendedName>
        <fullName evidence="1">Gfo/Idh/MocA-like oxidoreductase N-terminal domain-containing protein</fullName>
    </recommendedName>
</protein>
<dbReference type="EMBL" id="REFY01000002">
    <property type="protein sequence ID" value="RQG91131.1"/>
    <property type="molecule type" value="Genomic_DNA"/>
</dbReference>
<comment type="caution">
    <text evidence="2">The sequence shown here is derived from an EMBL/GenBank/DDBJ whole genome shotgun (WGS) entry which is preliminary data.</text>
</comment>
<proteinExistence type="predicted"/>
<name>A0A3N6M723_9EURY</name>
<dbReference type="InterPro" id="IPR000683">
    <property type="entry name" value="Gfo/Idh/MocA-like_OxRdtase_N"/>
</dbReference>
<dbReference type="GO" id="GO:0000166">
    <property type="term" value="F:nucleotide binding"/>
    <property type="evidence" value="ECO:0007669"/>
    <property type="project" value="InterPro"/>
</dbReference>
<keyword evidence="3" id="KW-1185">Reference proteome</keyword>
<organism evidence="2 3">
    <name type="scientific">Natrarchaeobius halalkaliphilus</name>
    <dbReference type="NCBI Taxonomy" id="1679091"/>
    <lineage>
        <taxon>Archaea</taxon>
        <taxon>Methanobacteriati</taxon>
        <taxon>Methanobacteriota</taxon>
        <taxon>Stenosarchaea group</taxon>
        <taxon>Halobacteria</taxon>
        <taxon>Halobacteriales</taxon>
        <taxon>Natrialbaceae</taxon>
        <taxon>Natrarchaeobius</taxon>
    </lineage>
</organism>
<dbReference type="Pfam" id="PF01408">
    <property type="entry name" value="GFO_IDH_MocA"/>
    <property type="match status" value="1"/>
</dbReference>